<evidence type="ECO:0000313" key="2">
    <source>
        <dbReference type="Proteomes" id="UP000823775"/>
    </source>
</evidence>
<keyword evidence="2" id="KW-1185">Reference proteome</keyword>
<sequence length="107" mass="11986">MSVRVNARKHGLSCPILFGGISKDCFHPSHRVGNFSGWNSVRPPPLSIKSFESKDDLRDRPSIEIEDVKFLGSSDRDSDGSSLEAMILQFLSPWVFNTISTSWAIQF</sequence>
<accession>A0ABS8W6B8</accession>
<dbReference type="EMBL" id="JACEIK010006650">
    <property type="protein sequence ID" value="MCE2056043.1"/>
    <property type="molecule type" value="Genomic_DNA"/>
</dbReference>
<comment type="caution">
    <text evidence="1">The sequence shown here is derived from an EMBL/GenBank/DDBJ whole genome shotgun (WGS) entry which is preliminary data.</text>
</comment>
<organism evidence="1 2">
    <name type="scientific">Datura stramonium</name>
    <name type="common">Jimsonweed</name>
    <name type="synonym">Common thornapple</name>
    <dbReference type="NCBI Taxonomy" id="4076"/>
    <lineage>
        <taxon>Eukaryota</taxon>
        <taxon>Viridiplantae</taxon>
        <taxon>Streptophyta</taxon>
        <taxon>Embryophyta</taxon>
        <taxon>Tracheophyta</taxon>
        <taxon>Spermatophyta</taxon>
        <taxon>Magnoliopsida</taxon>
        <taxon>eudicotyledons</taxon>
        <taxon>Gunneridae</taxon>
        <taxon>Pentapetalae</taxon>
        <taxon>asterids</taxon>
        <taxon>lamiids</taxon>
        <taxon>Solanales</taxon>
        <taxon>Solanaceae</taxon>
        <taxon>Solanoideae</taxon>
        <taxon>Datureae</taxon>
        <taxon>Datura</taxon>
    </lineage>
</organism>
<proteinExistence type="predicted"/>
<protein>
    <submittedName>
        <fullName evidence="1">Uncharacterized protein</fullName>
    </submittedName>
</protein>
<reference evidence="1 2" key="1">
    <citation type="journal article" date="2021" name="BMC Genomics">
        <title>Datura genome reveals duplications of psychoactive alkaloid biosynthetic genes and high mutation rate following tissue culture.</title>
        <authorList>
            <person name="Rajewski A."/>
            <person name="Carter-House D."/>
            <person name="Stajich J."/>
            <person name="Litt A."/>
        </authorList>
    </citation>
    <scope>NUCLEOTIDE SEQUENCE [LARGE SCALE GENOMIC DNA]</scope>
    <source>
        <strain evidence="1">AR-01</strain>
    </source>
</reference>
<name>A0ABS8W6B8_DATST</name>
<evidence type="ECO:0000313" key="1">
    <source>
        <dbReference type="EMBL" id="MCE2056043.1"/>
    </source>
</evidence>
<gene>
    <name evidence="1" type="ORF">HAX54_043961</name>
</gene>
<dbReference type="Proteomes" id="UP000823775">
    <property type="component" value="Unassembled WGS sequence"/>
</dbReference>